<dbReference type="InterPro" id="IPR009057">
    <property type="entry name" value="Homeodomain-like_sf"/>
</dbReference>
<keyword evidence="3" id="KW-0804">Transcription</keyword>
<dbReference type="SMART" id="SM00448">
    <property type="entry name" value="REC"/>
    <property type="match status" value="1"/>
</dbReference>
<feature type="modified residue" description="4-aspartylphosphate" evidence="4">
    <location>
        <position position="54"/>
    </location>
</feature>
<sequence>MKHILIVDDEPTVRLGLAKLVRQYSPLLSTVAVANGADALNEIQKQRPDIVLTDIHMPRMDGLELCSQVQELHQGLSIAVISGYDDFKYAQKCLTYGVKEYLLKPVTEHELYPVLDKLLLQSAPAPISIYKVEAWLEQVEAAIWSLEFKTLVRLLEDWKQEEMTAGIPVQQLALIITDGLKILVKKLNARGMASFSIHESATPPPQSAAETMHYLESELVSLYNQLFLWRGGNQKNVFEEAKAYMDSHISEELSLEEVAEKMGLAPTYFSYMFKKMTNETFIQYRMRKRIERAKQLLELPHYKVVDVGIEIGYQSYPYFTKIFKKMTGCSPTEYRSMLGIK</sequence>
<feature type="domain" description="Response regulatory" evidence="6">
    <location>
        <begin position="3"/>
        <end position="119"/>
    </location>
</feature>
<dbReference type="PROSITE" id="PS50110">
    <property type="entry name" value="RESPONSE_REGULATORY"/>
    <property type="match status" value="1"/>
</dbReference>
<dbReference type="Pfam" id="PF00072">
    <property type="entry name" value="Response_reg"/>
    <property type="match status" value="1"/>
</dbReference>
<dbReference type="Pfam" id="PF12833">
    <property type="entry name" value="HTH_18"/>
    <property type="match status" value="1"/>
</dbReference>
<evidence type="ECO:0000259" key="6">
    <source>
        <dbReference type="PROSITE" id="PS50110"/>
    </source>
</evidence>
<dbReference type="GO" id="GO:0000160">
    <property type="term" value="P:phosphorelay signal transduction system"/>
    <property type="evidence" value="ECO:0007669"/>
    <property type="project" value="InterPro"/>
</dbReference>
<dbReference type="Gene3D" id="1.10.10.60">
    <property type="entry name" value="Homeodomain-like"/>
    <property type="match status" value="2"/>
</dbReference>
<evidence type="ECO:0000256" key="2">
    <source>
        <dbReference type="ARBA" id="ARBA00023125"/>
    </source>
</evidence>
<dbReference type="InterPro" id="IPR018060">
    <property type="entry name" value="HTH_AraC"/>
</dbReference>
<dbReference type="GO" id="GO:0003700">
    <property type="term" value="F:DNA-binding transcription factor activity"/>
    <property type="evidence" value="ECO:0007669"/>
    <property type="project" value="InterPro"/>
</dbReference>
<dbReference type="PRINTS" id="PR00032">
    <property type="entry name" value="HTHARAC"/>
</dbReference>
<keyword evidence="2 7" id="KW-0238">DNA-binding</keyword>
<dbReference type="GO" id="GO:0043565">
    <property type="term" value="F:sequence-specific DNA binding"/>
    <property type="evidence" value="ECO:0007669"/>
    <property type="project" value="InterPro"/>
</dbReference>
<dbReference type="PANTHER" id="PTHR43280:SF28">
    <property type="entry name" value="HTH-TYPE TRANSCRIPTIONAL ACTIVATOR RHAS"/>
    <property type="match status" value="1"/>
</dbReference>
<dbReference type="OrthoDB" id="9788446at2"/>
<dbReference type="SUPFAM" id="SSF52172">
    <property type="entry name" value="CheY-like"/>
    <property type="match status" value="1"/>
</dbReference>
<evidence type="ECO:0000256" key="4">
    <source>
        <dbReference type="PROSITE-ProRule" id="PRU00169"/>
    </source>
</evidence>
<keyword evidence="8" id="KW-1185">Reference proteome</keyword>
<dbReference type="Proteomes" id="UP000215509">
    <property type="component" value="Unassembled WGS sequence"/>
</dbReference>
<feature type="domain" description="HTH araC/xylS-type" evidence="5">
    <location>
        <begin position="239"/>
        <end position="337"/>
    </location>
</feature>
<proteinExistence type="predicted"/>
<dbReference type="InterPro" id="IPR001789">
    <property type="entry name" value="Sig_transdc_resp-reg_receiver"/>
</dbReference>
<dbReference type="AlphaFoldDB" id="A0A229UPW6"/>
<evidence type="ECO:0000313" key="8">
    <source>
        <dbReference type="Proteomes" id="UP000215509"/>
    </source>
</evidence>
<dbReference type="InterPro" id="IPR018062">
    <property type="entry name" value="HTH_AraC-typ_CS"/>
</dbReference>
<protein>
    <submittedName>
        <fullName evidence="7">DNA-binding response regulator</fullName>
    </submittedName>
</protein>
<evidence type="ECO:0000259" key="5">
    <source>
        <dbReference type="PROSITE" id="PS01124"/>
    </source>
</evidence>
<dbReference type="InterPro" id="IPR020449">
    <property type="entry name" value="Tscrpt_reg_AraC-type_HTH"/>
</dbReference>
<organism evidence="7 8">
    <name type="scientific">Paenibacillus rigui</name>
    <dbReference type="NCBI Taxonomy" id="554312"/>
    <lineage>
        <taxon>Bacteria</taxon>
        <taxon>Bacillati</taxon>
        <taxon>Bacillota</taxon>
        <taxon>Bacilli</taxon>
        <taxon>Bacillales</taxon>
        <taxon>Paenibacillaceae</taxon>
        <taxon>Paenibacillus</taxon>
    </lineage>
</organism>
<dbReference type="EMBL" id="NMQW01000022">
    <property type="protein sequence ID" value="OXM85413.1"/>
    <property type="molecule type" value="Genomic_DNA"/>
</dbReference>
<keyword evidence="1" id="KW-0805">Transcription regulation</keyword>
<dbReference type="Gene3D" id="3.40.50.2300">
    <property type="match status" value="1"/>
</dbReference>
<evidence type="ECO:0000256" key="3">
    <source>
        <dbReference type="ARBA" id="ARBA00023163"/>
    </source>
</evidence>
<dbReference type="SUPFAM" id="SSF46689">
    <property type="entry name" value="Homeodomain-like"/>
    <property type="match status" value="2"/>
</dbReference>
<dbReference type="PANTHER" id="PTHR43280">
    <property type="entry name" value="ARAC-FAMILY TRANSCRIPTIONAL REGULATOR"/>
    <property type="match status" value="1"/>
</dbReference>
<comment type="caution">
    <text evidence="7">The sequence shown here is derived from an EMBL/GenBank/DDBJ whole genome shotgun (WGS) entry which is preliminary data.</text>
</comment>
<keyword evidence="4" id="KW-0597">Phosphoprotein</keyword>
<evidence type="ECO:0000313" key="7">
    <source>
        <dbReference type="EMBL" id="OXM85413.1"/>
    </source>
</evidence>
<evidence type="ECO:0000256" key="1">
    <source>
        <dbReference type="ARBA" id="ARBA00023015"/>
    </source>
</evidence>
<dbReference type="PROSITE" id="PS01124">
    <property type="entry name" value="HTH_ARAC_FAMILY_2"/>
    <property type="match status" value="1"/>
</dbReference>
<dbReference type="RefSeq" id="WP_094015774.1">
    <property type="nucleotide sequence ID" value="NZ_NMQW01000022.1"/>
</dbReference>
<dbReference type="PROSITE" id="PS00041">
    <property type="entry name" value="HTH_ARAC_FAMILY_1"/>
    <property type="match status" value="1"/>
</dbReference>
<dbReference type="InterPro" id="IPR011006">
    <property type="entry name" value="CheY-like_superfamily"/>
</dbReference>
<dbReference type="SMART" id="SM00342">
    <property type="entry name" value="HTH_ARAC"/>
    <property type="match status" value="1"/>
</dbReference>
<reference evidence="7 8" key="1">
    <citation type="submission" date="2017-07" db="EMBL/GenBank/DDBJ databases">
        <title>Genome sequencing and assembly of Paenibacillus rigui.</title>
        <authorList>
            <person name="Mayilraj S."/>
        </authorList>
    </citation>
    <scope>NUCLEOTIDE SEQUENCE [LARGE SCALE GENOMIC DNA]</scope>
    <source>
        <strain evidence="7 8">JCM 16352</strain>
    </source>
</reference>
<dbReference type="CDD" id="cd17536">
    <property type="entry name" value="REC_YesN-like"/>
    <property type="match status" value="1"/>
</dbReference>
<accession>A0A229UPW6</accession>
<name>A0A229UPW6_9BACL</name>
<gene>
    <name evidence="7" type="ORF">CF651_15495</name>
</gene>